<accession>A0ACA9QZ65</accession>
<proteinExistence type="predicted"/>
<evidence type="ECO:0000313" key="2">
    <source>
        <dbReference type="Proteomes" id="UP000789525"/>
    </source>
</evidence>
<keyword evidence="2" id="KW-1185">Reference proteome</keyword>
<gene>
    <name evidence="1" type="ORF">ACOLOM_LOCUS13726</name>
</gene>
<name>A0ACA9QZ65_9GLOM</name>
<dbReference type="EMBL" id="CAJVPT010064281">
    <property type="protein sequence ID" value="CAG8770047.1"/>
    <property type="molecule type" value="Genomic_DNA"/>
</dbReference>
<comment type="caution">
    <text evidence="1">The sequence shown here is derived from an EMBL/GenBank/DDBJ whole genome shotgun (WGS) entry which is preliminary data.</text>
</comment>
<evidence type="ECO:0000313" key="1">
    <source>
        <dbReference type="EMBL" id="CAG8770047.1"/>
    </source>
</evidence>
<organism evidence="1 2">
    <name type="scientific">Acaulospora colombiana</name>
    <dbReference type="NCBI Taxonomy" id="27376"/>
    <lineage>
        <taxon>Eukaryota</taxon>
        <taxon>Fungi</taxon>
        <taxon>Fungi incertae sedis</taxon>
        <taxon>Mucoromycota</taxon>
        <taxon>Glomeromycotina</taxon>
        <taxon>Glomeromycetes</taxon>
        <taxon>Diversisporales</taxon>
        <taxon>Acaulosporaceae</taxon>
        <taxon>Acaulospora</taxon>
    </lineage>
</organism>
<reference evidence="1" key="1">
    <citation type="submission" date="2021-06" db="EMBL/GenBank/DDBJ databases">
        <authorList>
            <person name="Kallberg Y."/>
            <person name="Tangrot J."/>
            <person name="Rosling A."/>
        </authorList>
    </citation>
    <scope>NUCLEOTIDE SEQUENCE</scope>
    <source>
        <strain evidence="1">CL356</strain>
    </source>
</reference>
<feature type="non-terminal residue" evidence="1">
    <location>
        <position position="106"/>
    </location>
</feature>
<sequence>YSVQATSTGLSKPASKVVVFGDSFSDTGIWEALIWPDYLGNYLKVPVYSFAKAGATCSNDLTPRIWPDVVHNEVPLYTTMKNNGTLGRLDPATTVYTLWIGTNDVG</sequence>
<feature type="non-terminal residue" evidence="1">
    <location>
        <position position="1"/>
    </location>
</feature>
<dbReference type="Proteomes" id="UP000789525">
    <property type="component" value="Unassembled WGS sequence"/>
</dbReference>
<protein>
    <submittedName>
        <fullName evidence="1">15065_t:CDS:1</fullName>
    </submittedName>
</protein>